<dbReference type="EMBL" id="JBHMCE010000008">
    <property type="protein sequence ID" value="MFB9530482.1"/>
    <property type="molecule type" value="Genomic_DNA"/>
</dbReference>
<feature type="compositionally biased region" description="Low complexity" evidence="3">
    <location>
        <begin position="166"/>
        <end position="187"/>
    </location>
</feature>
<evidence type="ECO:0000313" key="4">
    <source>
        <dbReference type="EMBL" id="MFB9530482.1"/>
    </source>
</evidence>
<name>A0ABV5Q4R9_9ACTN</name>
<gene>
    <name evidence="4" type="ORF">ACFFRN_28135</name>
</gene>
<dbReference type="RefSeq" id="WP_346124544.1">
    <property type="nucleotide sequence ID" value="NZ_BAAAXC010000015.1"/>
</dbReference>
<feature type="region of interest" description="Disordered" evidence="3">
    <location>
        <begin position="200"/>
        <end position="230"/>
    </location>
</feature>
<evidence type="ECO:0000256" key="2">
    <source>
        <dbReference type="PROSITE-ProRule" id="PRU00252"/>
    </source>
</evidence>
<proteinExistence type="predicted"/>
<evidence type="ECO:0000313" key="5">
    <source>
        <dbReference type="Proteomes" id="UP001589646"/>
    </source>
</evidence>
<dbReference type="InterPro" id="IPR012340">
    <property type="entry name" value="NA-bd_OB-fold"/>
</dbReference>
<dbReference type="PROSITE" id="PS50935">
    <property type="entry name" value="SSB"/>
    <property type="match status" value="1"/>
</dbReference>
<reference evidence="4 5" key="1">
    <citation type="submission" date="2024-09" db="EMBL/GenBank/DDBJ databases">
        <authorList>
            <person name="Sun Q."/>
            <person name="Mori K."/>
        </authorList>
    </citation>
    <scope>NUCLEOTIDE SEQUENCE [LARGE SCALE GENOMIC DNA]</scope>
    <source>
        <strain evidence="4 5">JCM 3323</strain>
    </source>
</reference>
<dbReference type="InterPro" id="IPR000424">
    <property type="entry name" value="Primosome_PriB/ssb"/>
</dbReference>
<dbReference type="Gene3D" id="2.40.50.140">
    <property type="entry name" value="Nucleic acid-binding proteins"/>
    <property type="match status" value="1"/>
</dbReference>
<keyword evidence="1 2" id="KW-0238">DNA-binding</keyword>
<feature type="region of interest" description="Disordered" evidence="3">
    <location>
        <begin position="119"/>
        <end position="187"/>
    </location>
</feature>
<dbReference type="Pfam" id="PF00436">
    <property type="entry name" value="SSB"/>
    <property type="match status" value="1"/>
</dbReference>
<sequence>MNDIYITLTGNVAAPPRQHTFTDGSRVTSLRVATRHRFFDKKTQEWSDGETVFFAVRCWRTLGDNVAQSFQVGHPVVVCGKLRIREFGPDGDRRFMPEVEASSIGHDLRWGVGAFSKPERSGGIGTLSRETRESLDESTQDWAMSGSGNVHPFTGRHTPSDATLVEEAASPEWASAARSAGSPSAGQGVTAAVVPAFAGRSVADSPGDPADALVEGSPGDRVDGFPEAAMGGFPAARVDAATGASSGDASEAAGSSGVDAARSSGGDVTEPAGEGGQDDGSEVSGAGRDGAGRDGAGRDGGQPGGAGRVRVLTGDDASRTVGRSRRVKAA</sequence>
<dbReference type="Proteomes" id="UP001589646">
    <property type="component" value="Unassembled WGS sequence"/>
</dbReference>
<evidence type="ECO:0000256" key="3">
    <source>
        <dbReference type="SAM" id="MobiDB-lite"/>
    </source>
</evidence>
<keyword evidence="5" id="KW-1185">Reference proteome</keyword>
<protein>
    <submittedName>
        <fullName evidence="4">Single-stranded DNA-binding protein</fullName>
    </submittedName>
</protein>
<evidence type="ECO:0000256" key="1">
    <source>
        <dbReference type="ARBA" id="ARBA00023125"/>
    </source>
</evidence>
<organism evidence="4 5">
    <name type="scientific">Nonomuraea roseola</name>
    <dbReference type="NCBI Taxonomy" id="46179"/>
    <lineage>
        <taxon>Bacteria</taxon>
        <taxon>Bacillati</taxon>
        <taxon>Actinomycetota</taxon>
        <taxon>Actinomycetes</taxon>
        <taxon>Streptosporangiales</taxon>
        <taxon>Streptosporangiaceae</taxon>
        <taxon>Nonomuraea</taxon>
    </lineage>
</organism>
<feature type="compositionally biased region" description="Low complexity" evidence="3">
    <location>
        <begin position="242"/>
        <end position="261"/>
    </location>
</feature>
<accession>A0ABV5Q4R9</accession>
<dbReference type="CDD" id="cd04496">
    <property type="entry name" value="SSB_OBF"/>
    <property type="match status" value="1"/>
</dbReference>
<comment type="caution">
    <text evidence="4">The sequence shown here is derived from an EMBL/GenBank/DDBJ whole genome shotgun (WGS) entry which is preliminary data.</text>
</comment>
<dbReference type="SUPFAM" id="SSF50249">
    <property type="entry name" value="Nucleic acid-binding proteins"/>
    <property type="match status" value="1"/>
</dbReference>
<feature type="region of interest" description="Disordered" evidence="3">
    <location>
        <begin position="242"/>
        <end position="330"/>
    </location>
</feature>
<dbReference type="GO" id="GO:0003677">
    <property type="term" value="F:DNA binding"/>
    <property type="evidence" value="ECO:0007669"/>
    <property type="project" value="UniProtKB-KW"/>
</dbReference>
<feature type="compositionally biased region" description="Gly residues" evidence="3">
    <location>
        <begin position="298"/>
        <end position="307"/>
    </location>
</feature>